<sequence length="162" mass="18325">MSTKRMSRVAILAALAIALRFAFASFPNIKPIAAIFLICLLYFPLFDSLLIMTLTMLGSSLLFGFGIVVCWQILSFAGVLLLWKYLVLPLIKSGKLSIPLQSFLAGFSMFFYGFLISLLSAVQYGVNPFVYWLNGLTFDLLHVLSTALFYPIIYHIFRRFLE</sequence>
<dbReference type="RefSeq" id="WP_212570710.1">
    <property type="nucleotide sequence ID" value="NZ_CP073084.1"/>
</dbReference>
<feature type="transmembrane region" description="Helical" evidence="1">
    <location>
        <begin position="61"/>
        <end position="83"/>
    </location>
</feature>
<proteinExistence type="predicted"/>
<feature type="transmembrane region" description="Helical" evidence="1">
    <location>
        <begin position="34"/>
        <end position="54"/>
    </location>
</feature>
<feature type="transmembrane region" description="Helical" evidence="1">
    <location>
        <begin position="103"/>
        <end position="122"/>
    </location>
</feature>
<feature type="transmembrane region" description="Helical" evidence="1">
    <location>
        <begin position="129"/>
        <end position="157"/>
    </location>
</feature>
<keyword evidence="1" id="KW-1133">Transmembrane helix</keyword>
<accession>A0ABX7YLB3</accession>
<protein>
    <recommendedName>
        <fullName evidence="4">Integral membrane protein</fullName>
    </recommendedName>
</protein>
<reference evidence="2 3" key="1">
    <citation type="submission" date="2021-04" db="EMBL/GenBank/DDBJ databases">
        <title>Complete genome sequence of a novel Streptococcus species.</title>
        <authorList>
            <person name="Teng J.L.L."/>
        </authorList>
    </citation>
    <scope>NUCLEOTIDE SEQUENCE [LARGE SCALE GENOMIC DNA]</scope>
    <source>
        <strain evidence="2 3">HKU75</strain>
    </source>
</reference>
<evidence type="ECO:0000313" key="3">
    <source>
        <dbReference type="Proteomes" id="UP000677616"/>
    </source>
</evidence>
<keyword evidence="1" id="KW-0472">Membrane</keyword>
<gene>
    <name evidence="2" type="ORF">INT76_10740</name>
</gene>
<dbReference type="EMBL" id="CP073084">
    <property type="protein sequence ID" value="QUE54273.1"/>
    <property type="molecule type" value="Genomic_DNA"/>
</dbReference>
<organism evidence="2 3">
    <name type="scientific">Streptococcus oriscaviae</name>
    <dbReference type="NCBI Taxonomy" id="2781599"/>
    <lineage>
        <taxon>Bacteria</taxon>
        <taxon>Bacillati</taxon>
        <taxon>Bacillota</taxon>
        <taxon>Bacilli</taxon>
        <taxon>Lactobacillales</taxon>
        <taxon>Streptococcaceae</taxon>
        <taxon>Streptococcus</taxon>
    </lineage>
</organism>
<evidence type="ECO:0000256" key="1">
    <source>
        <dbReference type="SAM" id="Phobius"/>
    </source>
</evidence>
<name>A0ABX7YLB3_9STRE</name>
<keyword evidence="3" id="KW-1185">Reference proteome</keyword>
<evidence type="ECO:0008006" key="4">
    <source>
        <dbReference type="Google" id="ProtNLM"/>
    </source>
</evidence>
<keyword evidence="1" id="KW-0812">Transmembrane</keyword>
<dbReference type="Proteomes" id="UP000677616">
    <property type="component" value="Chromosome"/>
</dbReference>
<evidence type="ECO:0000313" key="2">
    <source>
        <dbReference type="EMBL" id="QUE54273.1"/>
    </source>
</evidence>